<accession>A0A426RZ38</accession>
<gene>
    <name evidence="1" type="ORF">CQW44_30475</name>
</gene>
<proteinExistence type="predicted"/>
<name>A0A426RZ38_9ACTN</name>
<protein>
    <submittedName>
        <fullName evidence="1">Uncharacterized protein</fullName>
    </submittedName>
</protein>
<reference evidence="1 2" key="1">
    <citation type="submission" date="2017-10" db="EMBL/GenBank/DDBJ databases">
        <title>Draft genome of actinobacteria isolated from guarana (Paullinia cupana (Mart.) Ducke.</title>
        <authorList>
            <person name="Siqueira K.A."/>
            <person name="Liotti R.G."/>
            <person name="Mendes T.A."/>
            <person name="Soares M.A."/>
        </authorList>
    </citation>
    <scope>NUCLEOTIDE SEQUENCE [LARGE SCALE GENOMIC DNA]</scope>
    <source>
        <strain evidence="1 2">199</strain>
    </source>
</reference>
<dbReference type="RefSeq" id="WP_125214693.1">
    <property type="nucleotide sequence ID" value="NZ_PDES01000015.1"/>
</dbReference>
<evidence type="ECO:0000313" key="1">
    <source>
        <dbReference type="EMBL" id="RRQ81529.1"/>
    </source>
</evidence>
<dbReference type="AlphaFoldDB" id="A0A426RZ38"/>
<evidence type="ECO:0000313" key="2">
    <source>
        <dbReference type="Proteomes" id="UP000276379"/>
    </source>
</evidence>
<dbReference type="Proteomes" id="UP000276379">
    <property type="component" value="Unassembled WGS sequence"/>
</dbReference>
<sequence length="95" mass="10333">MGSVTQPPQPEPTPAYLLGAPLAQLLEEFGVRVSVLEVEPGFTGWACINSDGSMLFVRPACRPESEWEIVARSMLGRALGVELPPPPEPYRVTEL</sequence>
<keyword evidence="2" id="KW-1185">Reference proteome</keyword>
<organism evidence="1 2">
    <name type="scientific">Streptomyces griseofuscus</name>
    <dbReference type="NCBI Taxonomy" id="146922"/>
    <lineage>
        <taxon>Bacteria</taxon>
        <taxon>Bacillati</taxon>
        <taxon>Actinomycetota</taxon>
        <taxon>Actinomycetes</taxon>
        <taxon>Kitasatosporales</taxon>
        <taxon>Streptomycetaceae</taxon>
        <taxon>Streptomyces</taxon>
    </lineage>
</organism>
<comment type="caution">
    <text evidence="1">The sequence shown here is derived from an EMBL/GenBank/DDBJ whole genome shotgun (WGS) entry which is preliminary data.</text>
</comment>
<dbReference type="EMBL" id="PDES01000015">
    <property type="protein sequence ID" value="RRQ81529.1"/>
    <property type="molecule type" value="Genomic_DNA"/>
</dbReference>